<proteinExistence type="predicted"/>
<protein>
    <recommendedName>
        <fullName evidence="3">TIGR04255 family protein</fullName>
    </recommendedName>
</protein>
<name>A0A5C5WIV2_9BACT</name>
<evidence type="ECO:0000313" key="1">
    <source>
        <dbReference type="EMBL" id="TWT50497.1"/>
    </source>
</evidence>
<dbReference type="RefSeq" id="WP_146515717.1">
    <property type="nucleotide sequence ID" value="NZ_SJPI01000002.1"/>
</dbReference>
<dbReference type="OrthoDB" id="250042at2"/>
<evidence type="ECO:0008006" key="3">
    <source>
        <dbReference type="Google" id="ProtNLM"/>
    </source>
</evidence>
<dbReference type="AlphaFoldDB" id="A0A5C5WIV2"/>
<keyword evidence="2" id="KW-1185">Reference proteome</keyword>
<reference evidence="1 2" key="1">
    <citation type="submission" date="2019-02" db="EMBL/GenBank/DDBJ databases">
        <title>Deep-cultivation of Planctomycetes and their phenomic and genomic characterization uncovers novel biology.</title>
        <authorList>
            <person name="Wiegand S."/>
            <person name="Jogler M."/>
            <person name="Boedeker C."/>
            <person name="Pinto D."/>
            <person name="Vollmers J."/>
            <person name="Rivas-Marin E."/>
            <person name="Kohn T."/>
            <person name="Peeters S.H."/>
            <person name="Heuer A."/>
            <person name="Rast P."/>
            <person name="Oberbeckmann S."/>
            <person name="Bunk B."/>
            <person name="Jeske O."/>
            <person name="Meyerdierks A."/>
            <person name="Storesund J.E."/>
            <person name="Kallscheuer N."/>
            <person name="Luecker S."/>
            <person name="Lage O.M."/>
            <person name="Pohl T."/>
            <person name="Merkel B.J."/>
            <person name="Hornburger P."/>
            <person name="Mueller R.-W."/>
            <person name="Bruemmer F."/>
            <person name="Labrenz M."/>
            <person name="Spormann A.M."/>
            <person name="Op Den Camp H."/>
            <person name="Overmann J."/>
            <person name="Amann R."/>
            <person name="Jetten M.S.M."/>
            <person name="Mascher T."/>
            <person name="Medema M.H."/>
            <person name="Devos D.P."/>
            <person name="Kaster A.-K."/>
            <person name="Ovreas L."/>
            <person name="Rohde M."/>
            <person name="Galperin M.Y."/>
            <person name="Jogler C."/>
        </authorList>
    </citation>
    <scope>NUCLEOTIDE SEQUENCE [LARGE SCALE GENOMIC DNA]</scope>
    <source>
        <strain evidence="1 2">Pla22</strain>
    </source>
</reference>
<dbReference type="EMBL" id="SJPI01000002">
    <property type="protein sequence ID" value="TWT50497.1"/>
    <property type="molecule type" value="Genomic_DNA"/>
</dbReference>
<gene>
    <name evidence="1" type="ORF">Pla22_32400</name>
</gene>
<comment type="caution">
    <text evidence="1">The sequence shown here is derived from an EMBL/GenBank/DDBJ whole genome shotgun (WGS) entry which is preliminary data.</text>
</comment>
<accession>A0A5C5WIV2</accession>
<sequence length="248" mass="28464">MSQYGAFSDDFYVNMILATEMELPTNRESVLHYFEQVRRRFPQMQNFYAREKGEYVLEEEKAEDSSYRWTSVEPKRVNSGVVNPESFEAAVAQHAHILDLVPYDLSITPLDCESLSVMLGFDFNYQGNHNEILADVVGVPSRLELFSQTPYGKLLSFEPSIQFSLDEECRTQCRISFESRTTAYQVRKGEFGEDAISVYLTVRRYDSLDPSESYAKEFKRLAALSCDLVDEHLVSGILRPLQEAISAR</sequence>
<evidence type="ECO:0000313" key="2">
    <source>
        <dbReference type="Proteomes" id="UP000316598"/>
    </source>
</evidence>
<dbReference type="Proteomes" id="UP000316598">
    <property type="component" value="Unassembled WGS sequence"/>
</dbReference>
<organism evidence="1 2">
    <name type="scientific">Rubripirellula amarantea</name>
    <dbReference type="NCBI Taxonomy" id="2527999"/>
    <lineage>
        <taxon>Bacteria</taxon>
        <taxon>Pseudomonadati</taxon>
        <taxon>Planctomycetota</taxon>
        <taxon>Planctomycetia</taxon>
        <taxon>Pirellulales</taxon>
        <taxon>Pirellulaceae</taxon>
        <taxon>Rubripirellula</taxon>
    </lineage>
</organism>